<evidence type="ECO:0000313" key="3">
    <source>
        <dbReference type="EMBL" id="KAK1464012.1"/>
    </source>
</evidence>
<feature type="region of interest" description="Disordered" evidence="1">
    <location>
        <begin position="123"/>
        <end position="145"/>
    </location>
</feature>
<name>A0AAI9USN9_9PEZI</name>
<feature type="compositionally biased region" description="Acidic residues" evidence="1">
    <location>
        <begin position="484"/>
        <end position="503"/>
    </location>
</feature>
<sequence>MPKWVFNCNTGVFTTAEKKQIAEGMTKLYTSVGLPGFYCHTHFIELTPENMYAGGETPKALTTVSIYHIARGFDTPQVEALFFKALDDILRPILKPKGIEWESGIYEARRELWRINGLVPPETGSEMERNGVRPRRCSPSTSSKHNREDHWRVWQDLGRCNGHEIRARYELAGEAGELDGELEGVIDREDDSGDEGAREVVEALAGELDDELGVDRDVEEVGEETGISGADEEKLDVVVDRELEGAVVDELDALELEMTGVTDGGSDKMLVKVVEGKVMTVVELDGSTGGKVTGVLVVLVLGLGSGVKVVEAILDVFVKGKGAVKEVDVEDVEDLVELLDELVELEELVVEKGEVDWTAALELELLVVLELVVLLDEDDDDDGLIEVDVLEGLELLDLLLLVADDVGEGVMDELDEEVDELVVLEDLEELEDVVELLELELDVVEEIVELEYVLVLELLGLEEGDEVIDEVEDEPVLVEVVEERVDDDDDDDEREEEDEEEEELVDELLDDEVVLVVVDDLLEDVEVLDVVLVVEFPLDDNDDELEEELKELVVVVVLEVDDELEVVEVEDELEDETPRALTANTS</sequence>
<feature type="region of interest" description="Disordered" evidence="1">
    <location>
        <begin position="482"/>
        <end position="503"/>
    </location>
</feature>
<evidence type="ECO:0000259" key="2">
    <source>
        <dbReference type="Pfam" id="PF14832"/>
    </source>
</evidence>
<organism evidence="3 4">
    <name type="scientific">Colletotrichum melonis</name>
    <dbReference type="NCBI Taxonomy" id="1209925"/>
    <lineage>
        <taxon>Eukaryota</taxon>
        <taxon>Fungi</taxon>
        <taxon>Dikarya</taxon>
        <taxon>Ascomycota</taxon>
        <taxon>Pezizomycotina</taxon>
        <taxon>Sordariomycetes</taxon>
        <taxon>Hypocreomycetidae</taxon>
        <taxon>Glomerellales</taxon>
        <taxon>Glomerellaceae</taxon>
        <taxon>Colletotrichum</taxon>
        <taxon>Colletotrichum acutatum species complex</taxon>
    </lineage>
</organism>
<dbReference type="AlphaFoldDB" id="A0AAI9USN9"/>
<evidence type="ECO:0000313" key="4">
    <source>
        <dbReference type="Proteomes" id="UP001239795"/>
    </source>
</evidence>
<dbReference type="Pfam" id="PF14832">
    <property type="entry name" value="Tautomerase_3"/>
    <property type="match status" value="1"/>
</dbReference>
<dbReference type="Proteomes" id="UP001239795">
    <property type="component" value="Unassembled WGS sequence"/>
</dbReference>
<comment type="caution">
    <text evidence="3">The sequence shown here is derived from an EMBL/GenBank/DDBJ whole genome shotgun (WGS) entry which is preliminary data.</text>
</comment>
<dbReference type="EMBL" id="MLGG01000006">
    <property type="protein sequence ID" value="KAK1464012.1"/>
    <property type="molecule type" value="Genomic_DNA"/>
</dbReference>
<proteinExistence type="predicted"/>
<protein>
    <recommendedName>
        <fullName evidence="2">Tautomerase cis-CaaD-like domain-containing protein</fullName>
    </recommendedName>
</protein>
<accession>A0AAI9USN9</accession>
<reference evidence="3 4" key="1">
    <citation type="submission" date="2016-10" db="EMBL/GenBank/DDBJ databases">
        <title>The genome sequence of Colletotrichum fioriniae PJ7.</title>
        <authorList>
            <person name="Baroncelli R."/>
        </authorList>
    </citation>
    <scope>NUCLEOTIDE SEQUENCE [LARGE SCALE GENOMIC DNA]</scope>
    <source>
        <strain evidence="3">Col 31</strain>
    </source>
</reference>
<evidence type="ECO:0000256" key="1">
    <source>
        <dbReference type="SAM" id="MobiDB-lite"/>
    </source>
</evidence>
<dbReference type="InterPro" id="IPR014347">
    <property type="entry name" value="Tautomerase/MIF_sf"/>
</dbReference>
<dbReference type="InterPro" id="IPR028116">
    <property type="entry name" value="Cis-CaaD-like"/>
</dbReference>
<keyword evidence="4" id="KW-1185">Reference proteome</keyword>
<dbReference type="Gene3D" id="3.30.429.10">
    <property type="entry name" value="Macrophage Migration Inhibitory Factor"/>
    <property type="match status" value="1"/>
</dbReference>
<gene>
    <name evidence="3" type="ORF">CMEL01_12773</name>
</gene>
<feature type="domain" description="Tautomerase cis-CaaD-like" evidence="2">
    <location>
        <begin position="1"/>
        <end position="130"/>
    </location>
</feature>